<accession>A0ABN7XKR2</accession>
<organism evidence="1 2">
    <name type="scientific">Gigaspora margarita</name>
    <dbReference type="NCBI Taxonomy" id="4874"/>
    <lineage>
        <taxon>Eukaryota</taxon>
        <taxon>Fungi</taxon>
        <taxon>Fungi incertae sedis</taxon>
        <taxon>Mucoromycota</taxon>
        <taxon>Glomeromycotina</taxon>
        <taxon>Glomeromycetes</taxon>
        <taxon>Diversisporales</taxon>
        <taxon>Gigasporaceae</taxon>
        <taxon>Gigaspora</taxon>
    </lineage>
</organism>
<evidence type="ECO:0000313" key="1">
    <source>
        <dbReference type="EMBL" id="CAG8855597.1"/>
    </source>
</evidence>
<sequence length="40" mass="4874">KKENFEKFECDTIDYRVEEVLEQVEHSEGNREEILKLPIH</sequence>
<gene>
    <name evidence="1" type="ORF">GMARGA_LOCUS44418</name>
</gene>
<comment type="caution">
    <text evidence="1">The sequence shown here is derived from an EMBL/GenBank/DDBJ whole genome shotgun (WGS) entry which is preliminary data.</text>
</comment>
<protein>
    <submittedName>
        <fullName evidence="1">9299_t:CDS:1</fullName>
    </submittedName>
</protein>
<feature type="non-terminal residue" evidence="1">
    <location>
        <position position="1"/>
    </location>
</feature>
<dbReference type="Proteomes" id="UP000789901">
    <property type="component" value="Unassembled WGS sequence"/>
</dbReference>
<dbReference type="EMBL" id="CAJVQB010151045">
    <property type="protein sequence ID" value="CAG8855597.1"/>
    <property type="molecule type" value="Genomic_DNA"/>
</dbReference>
<feature type="non-terminal residue" evidence="1">
    <location>
        <position position="40"/>
    </location>
</feature>
<proteinExistence type="predicted"/>
<reference evidence="1 2" key="1">
    <citation type="submission" date="2021-06" db="EMBL/GenBank/DDBJ databases">
        <authorList>
            <person name="Kallberg Y."/>
            <person name="Tangrot J."/>
            <person name="Rosling A."/>
        </authorList>
    </citation>
    <scope>NUCLEOTIDE SEQUENCE [LARGE SCALE GENOMIC DNA]</scope>
    <source>
        <strain evidence="1 2">120-4 pot B 10/14</strain>
    </source>
</reference>
<name>A0ABN7XKR2_GIGMA</name>
<evidence type="ECO:0000313" key="2">
    <source>
        <dbReference type="Proteomes" id="UP000789901"/>
    </source>
</evidence>
<keyword evidence="2" id="KW-1185">Reference proteome</keyword>